<gene>
    <name evidence="2" type="ORF">SAMN05216283_11481</name>
</gene>
<reference evidence="2 3" key="1">
    <citation type="submission" date="2016-10" db="EMBL/GenBank/DDBJ databases">
        <authorList>
            <person name="de Groot N.N."/>
        </authorList>
    </citation>
    <scope>NUCLEOTIDE SEQUENCE [LARGE SCALE GENOMIC DNA]</scope>
    <source>
        <strain evidence="2 3">CGMCC 1.9156</strain>
    </source>
</reference>
<dbReference type="AlphaFoldDB" id="A0A1I2L954"/>
<evidence type="ECO:0000256" key="1">
    <source>
        <dbReference type="SAM" id="Phobius"/>
    </source>
</evidence>
<evidence type="ECO:0000313" key="2">
    <source>
        <dbReference type="EMBL" id="SFF73626.1"/>
    </source>
</evidence>
<accession>A0A1I2L954</accession>
<dbReference type="STRING" id="655355.SAMN05216283_11481"/>
<dbReference type="EMBL" id="FONW01000014">
    <property type="protein sequence ID" value="SFF73626.1"/>
    <property type="molecule type" value="Genomic_DNA"/>
</dbReference>
<keyword evidence="1" id="KW-0472">Membrane</keyword>
<dbReference type="Gene3D" id="3.40.50.10190">
    <property type="entry name" value="BRCT domain"/>
    <property type="match status" value="1"/>
</dbReference>
<feature type="transmembrane region" description="Helical" evidence="1">
    <location>
        <begin position="41"/>
        <end position="60"/>
    </location>
</feature>
<organism evidence="2 3">
    <name type="scientific">Sunxiuqinia elliptica</name>
    <dbReference type="NCBI Taxonomy" id="655355"/>
    <lineage>
        <taxon>Bacteria</taxon>
        <taxon>Pseudomonadati</taxon>
        <taxon>Bacteroidota</taxon>
        <taxon>Bacteroidia</taxon>
        <taxon>Marinilabiliales</taxon>
        <taxon>Prolixibacteraceae</taxon>
        <taxon>Sunxiuqinia</taxon>
    </lineage>
</organism>
<dbReference type="InterPro" id="IPR036420">
    <property type="entry name" value="BRCT_dom_sf"/>
</dbReference>
<evidence type="ECO:0000313" key="3">
    <source>
        <dbReference type="Proteomes" id="UP000198964"/>
    </source>
</evidence>
<protein>
    <submittedName>
        <fullName evidence="2">DNA polymerase-3 subunit epsilon</fullName>
    </submittedName>
</protein>
<sequence length="90" mass="10012">MENSDSSSPFYAKKVVFTGALKTIQQKEAADLVKKLNVKTLILRLPNGLIFVITGSALGASKMKKIDQFNAQGCNIQVVFEEEFLQMCKR</sequence>
<keyword evidence="1" id="KW-1133">Transmembrane helix</keyword>
<dbReference type="Proteomes" id="UP000198964">
    <property type="component" value="Unassembled WGS sequence"/>
</dbReference>
<keyword evidence="3" id="KW-1185">Reference proteome</keyword>
<proteinExistence type="predicted"/>
<name>A0A1I2L954_9BACT</name>
<dbReference type="RefSeq" id="WP_093921426.1">
    <property type="nucleotide sequence ID" value="NZ_FONW01000014.1"/>
</dbReference>
<keyword evidence="1" id="KW-0812">Transmembrane</keyword>